<dbReference type="EMBL" id="FPKV01000003">
    <property type="protein sequence ID" value="SFZ93577.1"/>
    <property type="molecule type" value="Genomic_DNA"/>
</dbReference>
<dbReference type="InterPro" id="IPR028082">
    <property type="entry name" value="Peripla_BP_I"/>
</dbReference>
<feature type="domain" description="HTH gntR-type" evidence="4">
    <location>
        <begin position="15"/>
        <end position="83"/>
    </location>
</feature>
<evidence type="ECO:0000256" key="2">
    <source>
        <dbReference type="ARBA" id="ARBA00023125"/>
    </source>
</evidence>
<name>A0A1K2IMB0_9FLAO</name>
<dbReference type="Gene3D" id="3.40.50.2300">
    <property type="match status" value="2"/>
</dbReference>
<keyword evidence="1" id="KW-0805">Transcription regulation</keyword>
<dbReference type="Proteomes" id="UP000182544">
    <property type="component" value="Unassembled WGS sequence"/>
</dbReference>
<evidence type="ECO:0000259" key="4">
    <source>
        <dbReference type="PROSITE" id="PS50949"/>
    </source>
</evidence>
<evidence type="ECO:0000313" key="6">
    <source>
        <dbReference type="Proteomes" id="UP000182544"/>
    </source>
</evidence>
<evidence type="ECO:0000256" key="1">
    <source>
        <dbReference type="ARBA" id="ARBA00023015"/>
    </source>
</evidence>
<dbReference type="SUPFAM" id="SSF53822">
    <property type="entry name" value="Periplasmic binding protein-like I"/>
    <property type="match status" value="1"/>
</dbReference>
<proteinExistence type="predicted"/>
<dbReference type="Pfam" id="PF00392">
    <property type="entry name" value="GntR"/>
    <property type="match status" value="1"/>
</dbReference>
<evidence type="ECO:0000313" key="5">
    <source>
        <dbReference type="EMBL" id="SFZ93577.1"/>
    </source>
</evidence>
<keyword evidence="6" id="KW-1185">Reference proteome</keyword>
<dbReference type="PANTHER" id="PTHR38445">
    <property type="entry name" value="HTH-TYPE TRANSCRIPTIONAL REPRESSOR YTRA"/>
    <property type="match status" value="1"/>
</dbReference>
<dbReference type="SMART" id="SM00345">
    <property type="entry name" value="HTH_GNTR"/>
    <property type="match status" value="1"/>
</dbReference>
<dbReference type="GO" id="GO:0003700">
    <property type="term" value="F:DNA-binding transcription factor activity"/>
    <property type="evidence" value="ECO:0007669"/>
    <property type="project" value="InterPro"/>
</dbReference>
<protein>
    <submittedName>
        <fullName evidence="5">Regulatory protein, gntR family</fullName>
    </submittedName>
</protein>
<dbReference type="InterPro" id="IPR036390">
    <property type="entry name" value="WH_DNA-bd_sf"/>
</dbReference>
<dbReference type="CDD" id="cd07377">
    <property type="entry name" value="WHTH_GntR"/>
    <property type="match status" value="1"/>
</dbReference>
<dbReference type="Gene3D" id="1.10.10.10">
    <property type="entry name" value="Winged helix-like DNA-binding domain superfamily/Winged helix DNA-binding domain"/>
    <property type="match status" value="1"/>
</dbReference>
<dbReference type="InterPro" id="IPR036388">
    <property type="entry name" value="WH-like_DNA-bd_sf"/>
</dbReference>
<dbReference type="PROSITE" id="PS50949">
    <property type="entry name" value="HTH_GNTR"/>
    <property type="match status" value="1"/>
</dbReference>
<accession>A0A1K2IMB0</accession>
<keyword evidence="3" id="KW-0804">Transcription</keyword>
<evidence type="ECO:0000256" key="3">
    <source>
        <dbReference type="ARBA" id="ARBA00023163"/>
    </source>
</evidence>
<dbReference type="PANTHER" id="PTHR38445:SF10">
    <property type="entry name" value="GNTR-FAMILY TRANSCRIPTIONAL REGULATOR"/>
    <property type="match status" value="1"/>
</dbReference>
<dbReference type="SUPFAM" id="SSF46785">
    <property type="entry name" value="Winged helix' DNA-binding domain"/>
    <property type="match status" value="1"/>
</dbReference>
<dbReference type="STRING" id="369401.SAMN05428642_103213"/>
<dbReference type="AlphaFoldDB" id="A0A1K2IMB0"/>
<keyword evidence="2" id="KW-0238">DNA-binding</keyword>
<organism evidence="5 6">
    <name type="scientific">Flaviramulus basaltis</name>
    <dbReference type="NCBI Taxonomy" id="369401"/>
    <lineage>
        <taxon>Bacteria</taxon>
        <taxon>Pseudomonadati</taxon>
        <taxon>Bacteroidota</taxon>
        <taxon>Flavobacteriia</taxon>
        <taxon>Flavobacteriales</taxon>
        <taxon>Flavobacteriaceae</taxon>
        <taxon>Flaviramulus</taxon>
    </lineage>
</organism>
<sequence>MEMMKFISIDESSRVPKYKQIIDSIIYNISVGNLTMDQKIPSINQFSEEFYLSRDTVEKAYNILKERDIIMSIRGKGYYINRTKLISKINILFLVNKLSSYKLRIYNSFINTIGVTSHTDLHIYHCDESLFLNLLNKYKSTYDYFVIMPHFKNENLNHISYTDEVINFLKKIPREKLIILDNIKPEIEGEIVEIFQDFEDDIYYALKEGLSKISKYEKLFLIYPESAIYPYPRRILHGFRKFCMENIIDYEIINQVYEDMILKKGDLFITIEEADLVNLVKQIREDKFVLGKDIGVISYNDTPLKELLGITVISTDFKIMGETAAKMIINKEKGKFKVPFNFIERNSI</sequence>
<dbReference type="GO" id="GO:0003677">
    <property type="term" value="F:DNA binding"/>
    <property type="evidence" value="ECO:0007669"/>
    <property type="project" value="UniProtKB-KW"/>
</dbReference>
<dbReference type="InterPro" id="IPR000524">
    <property type="entry name" value="Tscrpt_reg_HTH_GntR"/>
</dbReference>
<gene>
    <name evidence="5" type="ORF">SAMN05428642_103213</name>
</gene>
<reference evidence="5 6" key="1">
    <citation type="submission" date="2016-10" db="EMBL/GenBank/DDBJ databases">
        <authorList>
            <person name="de Groot N.N."/>
        </authorList>
    </citation>
    <scope>NUCLEOTIDE SEQUENCE [LARGE SCALE GENOMIC DNA]</scope>
    <source>
        <strain evidence="5 6">DSM 18180</strain>
    </source>
</reference>